<feature type="domain" description="Transposase IS66 central" evidence="2">
    <location>
        <begin position="188"/>
        <end position="428"/>
    </location>
</feature>
<reference evidence="4 5" key="1">
    <citation type="submission" date="2023-03" db="EMBL/GenBank/DDBJ databases">
        <title>Paludisphaera mucosa sp. nov. a novel planctomycete from northern fen.</title>
        <authorList>
            <person name="Ivanova A."/>
        </authorList>
    </citation>
    <scope>NUCLEOTIDE SEQUENCE [LARGE SCALE GENOMIC DNA]</scope>
    <source>
        <strain evidence="4 5">Pla2</strain>
    </source>
</reference>
<feature type="domain" description="DUF6444" evidence="3">
    <location>
        <begin position="18"/>
        <end position="90"/>
    </location>
</feature>
<evidence type="ECO:0000256" key="1">
    <source>
        <dbReference type="SAM" id="MobiDB-lite"/>
    </source>
</evidence>
<gene>
    <name evidence="4" type="ORF">PZE19_01340</name>
</gene>
<feature type="compositionally biased region" description="Basic and acidic residues" evidence="1">
    <location>
        <begin position="102"/>
        <end position="114"/>
    </location>
</feature>
<keyword evidence="5" id="KW-1185">Reference proteome</keyword>
<dbReference type="InterPro" id="IPR004291">
    <property type="entry name" value="Transposase_IS66_central"/>
</dbReference>
<name>A0ABT6F4C4_9BACT</name>
<dbReference type="RefSeq" id="WP_277858784.1">
    <property type="nucleotide sequence ID" value="NZ_JARRAG010000001.1"/>
</dbReference>
<proteinExistence type="predicted"/>
<dbReference type="Pfam" id="PF03050">
    <property type="entry name" value="DDE_Tnp_IS66"/>
    <property type="match status" value="1"/>
</dbReference>
<dbReference type="PANTHER" id="PTHR33678">
    <property type="entry name" value="BLL1576 PROTEIN"/>
    <property type="match status" value="1"/>
</dbReference>
<dbReference type="Proteomes" id="UP001216907">
    <property type="component" value="Unassembled WGS sequence"/>
</dbReference>
<evidence type="ECO:0000313" key="4">
    <source>
        <dbReference type="EMBL" id="MDG3002420.1"/>
    </source>
</evidence>
<feature type="region of interest" description="Disordered" evidence="1">
    <location>
        <begin position="47"/>
        <end position="114"/>
    </location>
</feature>
<sequence length="473" mass="51390">MTRPACIPAEYWDALPAELRPGLLAIVAAFEARIAAQDARIAELEARLDQNSSNSSRPPSSDPPHLKSAPPREPSGRRRGGQPGHRRNDRIRLEPDEVVDVGPDRCRRRGEGLAGDDRDPLVRQVFELPVVRPHVVEYRLHRSTCPRCGESPRGVAPVGAEVGYGPRAQAACAVLAGEGRMGKRLVARVMRGLFGLPIGPAAICDLERRTADALAPAHAEALGHIRGLPANVDKTSWPQGRRRGWLWAALANGLGVFRVAAGRGRDAFEALMGRSPPAVVTSDRYSAYAHLPAERRQACWARLRRDFQAMLDRADAGKATGEELLLHSGVLFDAWSKVRAGAVSRGTFASRTLPWLRREVRALLRRGVGCGAKKTAATCREILKVEASLWTFAKAEGVEPTNNAAERALRQAVCRRKTSFGTDSPAGSRFVERILTAIESCCRQSRDLLDFLVEAVEARRSGGKPPSLVPAGA</sequence>
<evidence type="ECO:0000259" key="3">
    <source>
        <dbReference type="Pfam" id="PF20042"/>
    </source>
</evidence>
<dbReference type="EMBL" id="JARRAG010000001">
    <property type="protein sequence ID" value="MDG3002420.1"/>
    <property type="molecule type" value="Genomic_DNA"/>
</dbReference>
<comment type="caution">
    <text evidence="4">The sequence shown here is derived from an EMBL/GenBank/DDBJ whole genome shotgun (WGS) entry which is preliminary data.</text>
</comment>
<dbReference type="InterPro" id="IPR052344">
    <property type="entry name" value="Transposase-related"/>
</dbReference>
<organism evidence="4 5">
    <name type="scientific">Paludisphaera mucosa</name>
    <dbReference type="NCBI Taxonomy" id="3030827"/>
    <lineage>
        <taxon>Bacteria</taxon>
        <taxon>Pseudomonadati</taxon>
        <taxon>Planctomycetota</taxon>
        <taxon>Planctomycetia</taxon>
        <taxon>Isosphaerales</taxon>
        <taxon>Isosphaeraceae</taxon>
        <taxon>Paludisphaera</taxon>
    </lineage>
</organism>
<dbReference type="InterPro" id="IPR045618">
    <property type="entry name" value="DUF6444"/>
</dbReference>
<protein>
    <submittedName>
        <fullName evidence="4">IS66 family transposase</fullName>
    </submittedName>
</protein>
<dbReference type="Pfam" id="PF20042">
    <property type="entry name" value="DUF6444"/>
    <property type="match status" value="1"/>
</dbReference>
<evidence type="ECO:0000313" key="5">
    <source>
        <dbReference type="Proteomes" id="UP001216907"/>
    </source>
</evidence>
<feature type="compositionally biased region" description="Basic residues" evidence="1">
    <location>
        <begin position="77"/>
        <end position="89"/>
    </location>
</feature>
<evidence type="ECO:0000259" key="2">
    <source>
        <dbReference type="Pfam" id="PF03050"/>
    </source>
</evidence>
<dbReference type="PANTHER" id="PTHR33678:SF2">
    <property type="match status" value="1"/>
</dbReference>
<accession>A0ABT6F4C4</accession>
<dbReference type="NCBIfam" id="NF033517">
    <property type="entry name" value="transpos_IS66"/>
    <property type="match status" value="1"/>
</dbReference>